<dbReference type="EMBL" id="KN817644">
    <property type="protein sequence ID" value="KJA15437.1"/>
    <property type="molecule type" value="Genomic_DNA"/>
</dbReference>
<comment type="pathway">
    <text evidence="1">Secondary metabolite biosynthesis.</text>
</comment>
<dbReference type="OrthoDB" id="2094832at2759"/>
<dbReference type="AlphaFoldDB" id="A0A0D2KLD0"/>
<protein>
    <recommendedName>
        <fullName evidence="7">Methyltransferase domain-containing protein</fullName>
    </recommendedName>
</protein>
<evidence type="ECO:0000313" key="6">
    <source>
        <dbReference type="Proteomes" id="UP000054270"/>
    </source>
</evidence>
<proteinExistence type="inferred from homology"/>
<dbReference type="PANTHER" id="PTHR35897">
    <property type="entry name" value="METHYLTRANSFERASE AUSD"/>
    <property type="match status" value="1"/>
</dbReference>
<evidence type="ECO:0008006" key="7">
    <source>
        <dbReference type="Google" id="ProtNLM"/>
    </source>
</evidence>
<keyword evidence="3" id="KW-0949">S-adenosyl-L-methionine</keyword>
<evidence type="ECO:0000256" key="4">
    <source>
        <dbReference type="ARBA" id="ARBA00038314"/>
    </source>
</evidence>
<gene>
    <name evidence="5" type="ORF">HYPSUDRAFT_48362</name>
</gene>
<dbReference type="Proteomes" id="UP000054270">
    <property type="component" value="Unassembled WGS sequence"/>
</dbReference>
<dbReference type="OMA" id="GTHIGIP"/>
<dbReference type="Gene3D" id="3.40.50.150">
    <property type="entry name" value="Vaccinia Virus protein VP39"/>
    <property type="match status" value="1"/>
</dbReference>
<keyword evidence="2" id="KW-0808">Transferase</keyword>
<evidence type="ECO:0000313" key="5">
    <source>
        <dbReference type="EMBL" id="KJA15437.1"/>
    </source>
</evidence>
<dbReference type="GO" id="GO:0016740">
    <property type="term" value="F:transferase activity"/>
    <property type="evidence" value="ECO:0007669"/>
    <property type="project" value="UniProtKB-KW"/>
</dbReference>
<dbReference type="InterPro" id="IPR029063">
    <property type="entry name" value="SAM-dependent_MTases_sf"/>
</dbReference>
<dbReference type="PANTHER" id="PTHR35897:SF1">
    <property type="entry name" value="METHYLTRANSFERASE AUSD"/>
    <property type="match status" value="1"/>
</dbReference>
<evidence type="ECO:0000256" key="1">
    <source>
        <dbReference type="ARBA" id="ARBA00005179"/>
    </source>
</evidence>
<reference evidence="6" key="1">
    <citation type="submission" date="2014-04" db="EMBL/GenBank/DDBJ databases">
        <title>Evolutionary Origins and Diversification of the Mycorrhizal Mutualists.</title>
        <authorList>
            <consortium name="DOE Joint Genome Institute"/>
            <consortium name="Mycorrhizal Genomics Consortium"/>
            <person name="Kohler A."/>
            <person name="Kuo A."/>
            <person name="Nagy L.G."/>
            <person name="Floudas D."/>
            <person name="Copeland A."/>
            <person name="Barry K.W."/>
            <person name="Cichocki N."/>
            <person name="Veneault-Fourrey C."/>
            <person name="LaButti K."/>
            <person name="Lindquist E.A."/>
            <person name="Lipzen A."/>
            <person name="Lundell T."/>
            <person name="Morin E."/>
            <person name="Murat C."/>
            <person name="Riley R."/>
            <person name="Ohm R."/>
            <person name="Sun H."/>
            <person name="Tunlid A."/>
            <person name="Henrissat B."/>
            <person name="Grigoriev I.V."/>
            <person name="Hibbett D.S."/>
            <person name="Martin F."/>
        </authorList>
    </citation>
    <scope>NUCLEOTIDE SEQUENCE [LARGE SCALE GENOMIC DNA]</scope>
    <source>
        <strain evidence="6">FD-334 SS-4</strain>
    </source>
</reference>
<keyword evidence="6" id="KW-1185">Reference proteome</keyword>
<evidence type="ECO:0000256" key="2">
    <source>
        <dbReference type="ARBA" id="ARBA00022679"/>
    </source>
</evidence>
<dbReference type="STRING" id="945553.A0A0D2KLD0"/>
<comment type="similarity">
    <text evidence="4">Belongs to the class I-like SAM-binding methyltransferase superfamily.</text>
</comment>
<name>A0A0D2KLD0_HYPSF</name>
<dbReference type="SUPFAM" id="SSF53335">
    <property type="entry name" value="S-adenosyl-L-methionine-dependent methyltransferases"/>
    <property type="match status" value="1"/>
</dbReference>
<accession>A0A0D2KLD0</accession>
<evidence type="ECO:0000256" key="3">
    <source>
        <dbReference type="ARBA" id="ARBA00022691"/>
    </source>
</evidence>
<sequence length="290" mass="32699">MSLPNVIPFDEQFYDLGPKEVEYLKEQTGIDDDDSLKAHILQVQQKAYNEYPYPCILYFTFMKFTISDMPVYSSILELCRTRQNAIFLEFGCCLGSDIRRVVADGWPAHQVIGSDMRQAFWDFGHELYRSTPETFTATCLVGDVLDPAFLPAGQILSKAPDTPCPNFQSLTSCFPLAGRVAVIYVARFFHLFDEKKQLELAFKLAALLAPEPGSTIFGTHIGIPERPPGNILEPASTFFCHSPESWRELWEKVFVGHAVKIDATVSPVPDNFRKAGGSQEYVLKWSVVRL</sequence>
<organism evidence="5 6">
    <name type="scientific">Hypholoma sublateritium (strain FD-334 SS-4)</name>
    <dbReference type="NCBI Taxonomy" id="945553"/>
    <lineage>
        <taxon>Eukaryota</taxon>
        <taxon>Fungi</taxon>
        <taxon>Dikarya</taxon>
        <taxon>Basidiomycota</taxon>
        <taxon>Agaricomycotina</taxon>
        <taxon>Agaricomycetes</taxon>
        <taxon>Agaricomycetidae</taxon>
        <taxon>Agaricales</taxon>
        <taxon>Agaricineae</taxon>
        <taxon>Strophariaceae</taxon>
        <taxon>Hypholoma</taxon>
    </lineage>
</organism>
<dbReference type="InterPro" id="IPR051654">
    <property type="entry name" value="Meroterpenoid_MTases"/>
</dbReference>